<evidence type="ECO:0000313" key="1">
    <source>
        <dbReference type="EMBL" id="KAA6356036.1"/>
    </source>
</evidence>
<name>A0A5J4TC73_9EUKA</name>
<sequence length="265" mass="29689">MLRKMEKLGEQGITSEVEESNLFLWQRGKGRVTGSVDKGGVRIRNNQSDQLIGNLIVEQNICNKETGRRIEENNGLSAVEHSAKISAFYKERSEQGIGNMDEKRLGISNGHQVSLQSCGSNWRIGEIPSIHTLRRSLVAREGNGVDSLGAQEIWMGDQREQEQVEAGVTICIPGMDVQLNNNEDLIGQREKEGTQSISSKVDKINIGRKNIKDQKRGKIGWQAQAIHSIIQTRRTASIVNKQINEQSSENIRLDERNVSNEKVFD</sequence>
<organism evidence="1 2">
    <name type="scientific">Streblomastix strix</name>
    <dbReference type="NCBI Taxonomy" id="222440"/>
    <lineage>
        <taxon>Eukaryota</taxon>
        <taxon>Metamonada</taxon>
        <taxon>Preaxostyla</taxon>
        <taxon>Oxymonadida</taxon>
        <taxon>Streblomastigidae</taxon>
        <taxon>Streblomastix</taxon>
    </lineage>
</organism>
<dbReference type="Proteomes" id="UP000324800">
    <property type="component" value="Unassembled WGS sequence"/>
</dbReference>
<dbReference type="AlphaFoldDB" id="A0A5J4TC73"/>
<dbReference type="EMBL" id="SNRW01033638">
    <property type="protein sequence ID" value="KAA6356036.1"/>
    <property type="molecule type" value="Genomic_DNA"/>
</dbReference>
<protein>
    <submittedName>
        <fullName evidence="1">Uncharacterized protein</fullName>
    </submittedName>
</protein>
<evidence type="ECO:0000313" key="2">
    <source>
        <dbReference type="Proteomes" id="UP000324800"/>
    </source>
</evidence>
<comment type="caution">
    <text evidence="1">The sequence shown here is derived from an EMBL/GenBank/DDBJ whole genome shotgun (WGS) entry which is preliminary data.</text>
</comment>
<gene>
    <name evidence="1" type="ORF">EZS28_048437</name>
</gene>
<accession>A0A5J4TC73</accession>
<reference evidence="1 2" key="1">
    <citation type="submission" date="2019-03" db="EMBL/GenBank/DDBJ databases">
        <title>Single cell metagenomics reveals metabolic interactions within the superorganism composed of flagellate Streblomastix strix and complex community of Bacteroidetes bacteria on its surface.</title>
        <authorList>
            <person name="Treitli S.C."/>
            <person name="Kolisko M."/>
            <person name="Husnik F."/>
            <person name="Keeling P."/>
            <person name="Hampl V."/>
        </authorList>
    </citation>
    <scope>NUCLEOTIDE SEQUENCE [LARGE SCALE GENOMIC DNA]</scope>
    <source>
        <strain evidence="1">ST1C</strain>
    </source>
</reference>
<proteinExistence type="predicted"/>